<evidence type="ECO:0000313" key="4">
    <source>
        <dbReference type="EMBL" id="KAK3789869.1"/>
    </source>
</evidence>
<keyword evidence="5" id="KW-1185">Reference proteome</keyword>
<feature type="region of interest" description="Disordered" evidence="1">
    <location>
        <begin position="204"/>
        <end position="383"/>
    </location>
</feature>
<feature type="signal peptide" evidence="3">
    <location>
        <begin position="1"/>
        <end position="21"/>
    </location>
</feature>
<feature type="compositionally biased region" description="Polar residues" evidence="1">
    <location>
        <begin position="217"/>
        <end position="239"/>
    </location>
</feature>
<organism evidence="4 5">
    <name type="scientific">Elysia crispata</name>
    <name type="common">lettuce slug</name>
    <dbReference type="NCBI Taxonomy" id="231223"/>
    <lineage>
        <taxon>Eukaryota</taxon>
        <taxon>Metazoa</taxon>
        <taxon>Spiralia</taxon>
        <taxon>Lophotrochozoa</taxon>
        <taxon>Mollusca</taxon>
        <taxon>Gastropoda</taxon>
        <taxon>Heterobranchia</taxon>
        <taxon>Euthyneura</taxon>
        <taxon>Panpulmonata</taxon>
        <taxon>Sacoglossa</taxon>
        <taxon>Placobranchoidea</taxon>
        <taxon>Plakobranchidae</taxon>
        <taxon>Elysia</taxon>
    </lineage>
</organism>
<comment type="caution">
    <text evidence="4">The sequence shown here is derived from an EMBL/GenBank/DDBJ whole genome shotgun (WGS) entry which is preliminary data.</text>
</comment>
<accession>A0AAE1E0L6</accession>
<reference evidence="4" key="1">
    <citation type="journal article" date="2023" name="G3 (Bethesda)">
        <title>A reference genome for the long-term kleptoplast-retaining sea slug Elysia crispata morphotype clarki.</title>
        <authorList>
            <person name="Eastman K.E."/>
            <person name="Pendleton A.L."/>
            <person name="Shaikh M.A."/>
            <person name="Suttiyut T."/>
            <person name="Ogas R."/>
            <person name="Tomko P."/>
            <person name="Gavelis G."/>
            <person name="Widhalm J.R."/>
            <person name="Wisecaver J.H."/>
        </authorList>
    </citation>
    <scope>NUCLEOTIDE SEQUENCE</scope>
    <source>
        <strain evidence="4">ECLA1</strain>
    </source>
</reference>
<evidence type="ECO:0000313" key="5">
    <source>
        <dbReference type="Proteomes" id="UP001283361"/>
    </source>
</evidence>
<keyword evidence="2" id="KW-0812">Transmembrane</keyword>
<dbReference type="AlphaFoldDB" id="A0AAE1E0L6"/>
<feature type="region of interest" description="Disordered" evidence="1">
    <location>
        <begin position="30"/>
        <end position="60"/>
    </location>
</feature>
<feature type="compositionally biased region" description="Pro residues" evidence="1">
    <location>
        <begin position="354"/>
        <end position="364"/>
    </location>
</feature>
<feature type="transmembrane region" description="Helical" evidence="2">
    <location>
        <begin position="81"/>
        <end position="99"/>
    </location>
</feature>
<keyword evidence="3" id="KW-0732">Signal</keyword>
<protein>
    <submittedName>
        <fullName evidence="4">Uncharacterized protein</fullName>
    </submittedName>
</protein>
<feature type="compositionally biased region" description="Pro residues" evidence="1">
    <location>
        <begin position="336"/>
        <end position="345"/>
    </location>
</feature>
<feature type="chain" id="PRO_5042272259" evidence="3">
    <location>
        <begin position="22"/>
        <end position="383"/>
    </location>
</feature>
<feature type="transmembrane region" description="Helical" evidence="2">
    <location>
        <begin position="174"/>
        <end position="194"/>
    </location>
</feature>
<evidence type="ECO:0000256" key="1">
    <source>
        <dbReference type="SAM" id="MobiDB-lite"/>
    </source>
</evidence>
<feature type="compositionally biased region" description="Gly residues" evidence="1">
    <location>
        <begin position="46"/>
        <end position="55"/>
    </location>
</feature>
<keyword evidence="2" id="KW-1133">Transmembrane helix</keyword>
<feature type="compositionally biased region" description="Polar residues" evidence="1">
    <location>
        <begin position="260"/>
        <end position="271"/>
    </location>
</feature>
<evidence type="ECO:0000256" key="2">
    <source>
        <dbReference type="SAM" id="Phobius"/>
    </source>
</evidence>
<feature type="compositionally biased region" description="Pro residues" evidence="1">
    <location>
        <begin position="286"/>
        <end position="314"/>
    </location>
</feature>
<name>A0AAE1E0L6_9GAST</name>
<dbReference type="Proteomes" id="UP001283361">
    <property type="component" value="Unassembled WGS sequence"/>
</dbReference>
<keyword evidence="2" id="KW-0472">Membrane</keyword>
<proteinExistence type="predicted"/>
<gene>
    <name evidence="4" type="ORF">RRG08_060422</name>
</gene>
<evidence type="ECO:0000256" key="3">
    <source>
        <dbReference type="SAM" id="SignalP"/>
    </source>
</evidence>
<dbReference type="EMBL" id="JAWDGP010001626">
    <property type="protein sequence ID" value="KAK3789869.1"/>
    <property type="molecule type" value="Genomic_DNA"/>
</dbReference>
<sequence length="383" mass="40412">MGTSTIRKIVISIFLLTLIVATVLETAEARRGGGGRGRGGTRGRGRGSGGGGGGYTKPKNYNNVALSGRILKGSSRYNKNTWRKAAAAGLIFGGAMYLARPRHHHLYNQMPIICTNKKFERDGKRYENFICPLPDTNDTLKYCCGPERGEYCCDKAAAQKYYAEHNSSSGSSPLGIIIGILVLILVVCGIVYCCKKSGSITKMFRSKREAREPQSGMVLSTTNKHASPSDLEVQSSSMPLNPPDNGSYPYATPEYPPPYNANSATYDSSSGLPYAPPPVGGFAGNPPGPYPPTHAPPYPPPQGPGGMSPYPPPSDGAAGIPPYPPAAYPAEAPYPAGAPPYPPYPGGDGNTAVPPYPGVPPPAPSYDSHAAYPSYEPASQSKV</sequence>